<gene>
    <name evidence="1" type="ORF">RhiirA1_476449</name>
</gene>
<reference evidence="1 2" key="2">
    <citation type="submission" date="2017-10" db="EMBL/GenBank/DDBJ databases">
        <title>Genome analyses suggest a sexual origin of heterokaryosis in a supposedly ancient asexual fungus.</title>
        <authorList>
            <person name="Corradi N."/>
            <person name="Sedzielewska K."/>
            <person name="Noel J."/>
            <person name="Charron P."/>
            <person name="Farinelli L."/>
            <person name="Marton T."/>
            <person name="Kruger M."/>
            <person name="Pelin A."/>
            <person name="Brachmann A."/>
            <person name="Corradi N."/>
        </authorList>
    </citation>
    <scope>NUCLEOTIDE SEQUENCE [LARGE SCALE GENOMIC DNA]</scope>
    <source>
        <strain evidence="1 2">A1</strain>
    </source>
</reference>
<organism evidence="1 2">
    <name type="scientific">Rhizophagus irregularis</name>
    <dbReference type="NCBI Taxonomy" id="588596"/>
    <lineage>
        <taxon>Eukaryota</taxon>
        <taxon>Fungi</taxon>
        <taxon>Fungi incertae sedis</taxon>
        <taxon>Mucoromycota</taxon>
        <taxon>Glomeromycotina</taxon>
        <taxon>Glomeromycetes</taxon>
        <taxon>Glomerales</taxon>
        <taxon>Glomeraceae</taxon>
        <taxon>Rhizophagus</taxon>
    </lineage>
</organism>
<accession>A0A2N0QV28</accession>
<name>A0A2N0QV28_9GLOM</name>
<comment type="caution">
    <text evidence="1">The sequence shown here is derived from an EMBL/GenBank/DDBJ whole genome shotgun (WGS) entry which is preliminary data.</text>
</comment>
<dbReference type="Proteomes" id="UP000232688">
    <property type="component" value="Unassembled WGS sequence"/>
</dbReference>
<evidence type="ECO:0000313" key="1">
    <source>
        <dbReference type="EMBL" id="PKC54923.1"/>
    </source>
</evidence>
<reference evidence="1 2" key="1">
    <citation type="submission" date="2017-10" db="EMBL/GenBank/DDBJ databases">
        <title>Extensive intraspecific genome diversity in a model arbuscular mycorrhizal fungus.</title>
        <authorList>
            <person name="Chen E.C.H."/>
            <person name="Morin E."/>
            <person name="Baudet D."/>
            <person name="Noel J."/>
            <person name="Ndikumana S."/>
            <person name="Charron P."/>
            <person name="St-Onge C."/>
            <person name="Giorgi J."/>
            <person name="Grigoriev I.V."/>
            <person name="Roux C."/>
            <person name="Martin F.M."/>
            <person name="Corradi N."/>
        </authorList>
    </citation>
    <scope>NUCLEOTIDE SEQUENCE [LARGE SCALE GENOMIC DNA]</scope>
    <source>
        <strain evidence="1 2">A1</strain>
    </source>
</reference>
<dbReference type="EMBL" id="LLXH01002897">
    <property type="protein sequence ID" value="PKC54923.1"/>
    <property type="molecule type" value="Genomic_DNA"/>
</dbReference>
<sequence length="124" mass="14184">MEMWTSIKSQQELFGKNEKKSSDDFPVDKELVYFDATDQLETELTLVTPALAPSTKPSSHIGNSKKVEEFTNLNLISNLNGKINCLHLKVIQNLAFGKHMRLVSKELVKRPLPYTNKLWKQIKP</sequence>
<protein>
    <submittedName>
        <fullName evidence="1">Uncharacterized protein</fullName>
    </submittedName>
</protein>
<dbReference type="VEuPathDB" id="FungiDB:RhiirA1_476449"/>
<dbReference type="AlphaFoldDB" id="A0A2N0QV28"/>
<evidence type="ECO:0000313" key="2">
    <source>
        <dbReference type="Proteomes" id="UP000232688"/>
    </source>
</evidence>
<proteinExistence type="predicted"/>